<dbReference type="InterPro" id="IPR002696">
    <property type="entry name" value="Membr_insert_effic_factor_YidD"/>
</dbReference>
<keyword evidence="3" id="KW-1185">Reference proteome</keyword>
<dbReference type="NCBIfam" id="TIGR00278">
    <property type="entry name" value="membrane protein insertion efficiency factor YidD"/>
    <property type="match status" value="1"/>
</dbReference>
<keyword evidence="1" id="KW-1003">Cell membrane</keyword>
<dbReference type="GO" id="GO:0005886">
    <property type="term" value="C:plasma membrane"/>
    <property type="evidence" value="ECO:0007669"/>
    <property type="project" value="UniProtKB-SubCell"/>
</dbReference>
<keyword evidence="1" id="KW-0472">Membrane</keyword>
<proteinExistence type="inferred from homology"/>
<dbReference type="HAMAP" id="MF_00386">
    <property type="entry name" value="UPF0161_YidD"/>
    <property type="match status" value="1"/>
</dbReference>
<name>A0A9X2AYI4_9CORY</name>
<protein>
    <recommendedName>
        <fullName evidence="1">Putative membrane protein insertion efficiency factor</fullName>
    </recommendedName>
</protein>
<evidence type="ECO:0000313" key="3">
    <source>
        <dbReference type="Proteomes" id="UP001139207"/>
    </source>
</evidence>
<comment type="caution">
    <text evidence="2">The sequence shown here is derived from an EMBL/GenBank/DDBJ whole genome shotgun (WGS) entry which is preliminary data.</text>
</comment>
<gene>
    <name evidence="2" type="primary">yidD</name>
    <name evidence="2" type="ORF">MUN33_02750</name>
</gene>
<dbReference type="SMART" id="SM01234">
    <property type="entry name" value="Haemolytic"/>
    <property type="match status" value="1"/>
</dbReference>
<evidence type="ECO:0000313" key="2">
    <source>
        <dbReference type="EMBL" id="MCJ7857638.1"/>
    </source>
</evidence>
<dbReference type="Proteomes" id="UP001139207">
    <property type="component" value="Unassembled WGS sequence"/>
</dbReference>
<dbReference type="Pfam" id="PF01809">
    <property type="entry name" value="YidD"/>
    <property type="match status" value="1"/>
</dbReference>
<accession>A0A9X2AYI4</accession>
<evidence type="ECO:0000256" key="1">
    <source>
        <dbReference type="HAMAP-Rule" id="MF_00386"/>
    </source>
</evidence>
<comment type="function">
    <text evidence="1">Could be involved in insertion of integral membrane proteins into the membrane.</text>
</comment>
<comment type="similarity">
    <text evidence="1">Belongs to the UPF0161 family.</text>
</comment>
<dbReference type="PANTHER" id="PTHR33383">
    <property type="entry name" value="MEMBRANE PROTEIN INSERTION EFFICIENCY FACTOR-RELATED"/>
    <property type="match status" value="1"/>
</dbReference>
<reference evidence="2" key="1">
    <citation type="submission" date="2022-04" db="EMBL/GenBank/DDBJ databases">
        <title>Corynebacterium kalidii LD5P10.</title>
        <authorList>
            <person name="Sun J.Q."/>
        </authorList>
    </citation>
    <scope>NUCLEOTIDE SEQUENCE</scope>
    <source>
        <strain evidence="2">LD5P10</strain>
    </source>
</reference>
<sequence length="97" mass="10768">MCGERSVGSPAEPWDVSRGRARTLRRLVLGYQNHLSPLKLGPSCRFEPSCSAYSLIAFSRHGVVRGFLLSVARLAKCGPWHPGGWDPVPPVRRRTRS</sequence>
<dbReference type="AlphaFoldDB" id="A0A9X2AYI4"/>
<dbReference type="RefSeq" id="WP_244803380.1">
    <property type="nucleotide sequence ID" value="NZ_JALIEA010000010.1"/>
</dbReference>
<dbReference type="EMBL" id="JALIEA010000010">
    <property type="protein sequence ID" value="MCJ7857638.1"/>
    <property type="molecule type" value="Genomic_DNA"/>
</dbReference>
<organism evidence="2 3">
    <name type="scientific">Corynebacterium kalidii</name>
    <dbReference type="NCBI Taxonomy" id="2931982"/>
    <lineage>
        <taxon>Bacteria</taxon>
        <taxon>Bacillati</taxon>
        <taxon>Actinomycetota</taxon>
        <taxon>Actinomycetes</taxon>
        <taxon>Mycobacteriales</taxon>
        <taxon>Corynebacteriaceae</taxon>
        <taxon>Corynebacterium</taxon>
    </lineage>
</organism>
<dbReference type="PANTHER" id="PTHR33383:SF1">
    <property type="entry name" value="MEMBRANE PROTEIN INSERTION EFFICIENCY FACTOR-RELATED"/>
    <property type="match status" value="1"/>
</dbReference>
<comment type="subcellular location">
    <subcellularLocation>
        <location evidence="1">Cell membrane</location>
        <topology evidence="1">Peripheral membrane protein</topology>
        <orientation evidence="1">Cytoplasmic side</orientation>
    </subcellularLocation>
</comment>